<accession>A0A0C3K5M1</accession>
<keyword evidence="2" id="KW-1133">Transmembrane helix</keyword>
<dbReference type="Proteomes" id="UP000054248">
    <property type="component" value="Unassembled WGS sequence"/>
</dbReference>
<keyword evidence="2" id="KW-0812">Transmembrane</keyword>
<feature type="compositionally biased region" description="Low complexity" evidence="1">
    <location>
        <begin position="344"/>
        <end position="371"/>
    </location>
</feature>
<feature type="region of interest" description="Disordered" evidence="1">
    <location>
        <begin position="55"/>
        <end position="159"/>
    </location>
</feature>
<protein>
    <submittedName>
        <fullName evidence="3">Uncharacterized protein</fullName>
    </submittedName>
</protein>
<evidence type="ECO:0000256" key="1">
    <source>
        <dbReference type="SAM" id="MobiDB-lite"/>
    </source>
</evidence>
<dbReference type="AlphaFoldDB" id="A0A0C3K5M1"/>
<feature type="non-terminal residue" evidence="3">
    <location>
        <position position="1"/>
    </location>
</feature>
<organism evidence="3 4">
    <name type="scientific">Tulasnella calospora MUT 4182</name>
    <dbReference type="NCBI Taxonomy" id="1051891"/>
    <lineage>
        <taxon>Eukaryota</taxon>
        <taxon>Fungi</taxon>
        <taxon>Dikarya</taxon>
        <taxon>Basidiomycota</taxon>
        <taxon>Agaricomycotina</taxon>
        <taxon>Agaricomycetes</taxon>
        <taxon>Cantharellales</taxon>
        <taxon>Tulasnellaceae</taxon>
        <taxon>Tulasnella</taxon>
    </lineage>
</organism>
<feature type="compositionally biased region" description="Polar residues" evidence="1">
    <location>
        <begin position="230"/>
        <end position="246"/>
    </location>
</feature>
<evidence type="ECO:0000256" key="2">
    <source>
        <dbReference type="SAM" id="Phobius"/>
    </source>
</evidence>
<sequence>SPSPSASQEPVVLGHKSQNIGAIAGGAAAGVVALALLIGLGFYFKFFGKGGGWGKSGHHGHHGGEKGDIDPDPESGGGAGSSGVAHAPGHAPHGHPIGPNGSGIETSGVSGGAGANVPGGAGGGFGGQGLPPMTGFEGSYTQPGGPLPPGASPPAGHVYPVIMPVGARRRESGHSQPGMLNTVSTPWFDPNQQQQYYPQQQQPWGNADPFAYPSSGQYGMGVAAGWADPANNSSQRPQSMAHSYNPNDPFATPVGRQDQFNSNPRDSKASYFDPRASGADHPPANAGMVAAAPAASRRPTSDQKTTLIALDNSRTNSTSPTMTSYLLSTPGHTRSPSLPPIQPEPSSGSPQPAAAPATTTNTTTTTASSPAVRPMSTTEASSAAGDPFNNDSNTPDAEGQQSDEPPPPSYAEVERSRSMDSSTTRQA</sequence>
<feature type="region of interest" description="Disordered" evidence="1">
    <location>
        <begin position="229"/>
        <end position="427"/>
    </location>
</feature>
<reference evidence="4" key="2">
    <citation type="submission" date="2015-01" db="EMBL/GenBank/DDBJ databases">
        <title>Evolutionary Origins and Diversification of the Mycorrhizal Mutualists.</title>
        <authorList>
            <consortium name="DOE Joint Genome Institute"/>
            <consortium name="Mycorrhizal Genomics Consortium"/>
            <person name="Kohler A."/>
            <person name="Kuo A."/>
            <person name="Nagy L.G."/>
            <person name="Floudas D."/>
            <person name="Copeland A."/>
            <person name="Barry K.W."/>
            <person name="Cichocki N."/>
            <person name="Veneault-Fourrey C."/>
            <person name="LaButti K."/>
            <person name="Lindquist E.A."/>
            <person name="Lipzen A."/>
            <person name="Lundell T."/>
            <person name="Morin E."/>
            <person name="Murat C."/>
            <person name="Riley R."/>
            <person name="Ohm R."/>
            <person name="Sun H."/>
            <person name="Tunlid A."/>
            <person name="Henrissat B."/>
            <person name="Grigoriev I.V."/>
            <person name="Hibbett D.S."/>
            <person name="Martin F."/>
        </authorList>
    </citation>
    <scope>NUCLEOTIDE SEQUENCE [LARGE SCALE GENOMIC DNA]</scope>
    <source>
        <strain evidence="4">MUT 4182</strain>
    </source>
</reference>
<dbReference type="HOGENOM" id="CLU_029649_0_0_1"/>
<name>A0A0C3K5M1_9AGAM</name>
<gene>
    <name evidence="3" type="ORF">M407DRAFT_33644</name>
</gene>
<dbReference type="OrthoDB" id="3266329at2759"/>
<keyword evidence="2" id="KW-0472">Membrane</keyword>
<dbReference type="EMBL" id="KN823500">
    <property type="protein sequence ID" value="KIO16698.1"/>
    <property type="molecule type" value="Genomic_DNA"/>
</dbReference>
<feature type="compositionally biased region" description="Low complexity" evidence="1">
    <location>
        <begin position="282"/>
        <end position="295"/>
    </location>
</feature>
<feature type="compositionally biased region" description="Polar residues" evidence="1">
    <location>
        <begin position="389"/>
        <end position="403"/>
    </location>
</feature>
<evidence type="ECO:0000313" key="3">
    <source>
        <dbReference type="EMBL" id="KIO16698.1"/>
    </source>
</evidence>
<reference evidence="3 4" key="1">
    <citation type="submission" date="2014-04" db="EMBL/GenBank/DDBJ databases">
        <authorList>
            <consortium name="DOE Joint Genome Institute"/>
            <person name="Kuo A."/>
            <person name="Girlanda M."/>
            <person name="Perotto S."/>
            <person name="Kohler A."/>
            <person name="Nagy L.G."/>
            <person name="Floudas D."/>
            <person name="Copeland A."/>
            <person name="Barry K.W."/>
            <person name="Cichocki N."/>
            <person name="Veneault-Fourrey C."/>
            <person name="LaButti K."/>
            <person name="Lindquist E.A."/>
            <person name="Lipzen A."/>
            <person name="Lundell T."/>
            <person name="Morin E."/>
            <person name="Murat C."/>
            <person name="Sun H."/>
            <person name="Tunlid A."/>
            <person name="Henrissat B."/>
            <person name="Grigoriev I.V."/>
            <person name="Hibbett D.S."/>
            <person name="Martin F."/>
            <person name="Nordberg H.P."/>
            <person name="Cantor M.N."/>
            <person name="Hua S.X."/>
        </authorList>
    </citation>
    <scope>NUCLEOTIDE SEQUENCE [LARGE SCALE GENOMIC DNA]</scope>
    <source>
        <strain evidence="3 4">MUT 4182</strain>
    </source>
</reference>
<feature type="compositionally biased region" description="Polar residues" evidence="1">
    <location>
        <begin position="302"/>
        <end position="336"/>
    </location>
</feature>
<feature type="compositionally biased region" description="Gly residues" evidence="1">
    <location>
        <begin position="109"/>
        <end position="129"/>
    </location>
</feature>
<keyword evidence="4" id="KW-1185">Reference proteome</keyword>
<proteinExistence type="predicted"/>
<feature type="transmembrane region" description="Helical" evidence="2">
    <location>
        <begin position="20"/>
        <end position="44"/>
    </location>
</feature>
<feature type="compositionally biased region" description="Low complexity" evidence="1">
    <location>
        <begin position="82"/>
        <end position="99"/>
    </location>
</feature>
<evidence type="ECO:0000313" key="4">
    <source>
        <dbReference type="Proteomes" id="UP000054248"/>
    </source>
</evidence>